<dbReference type="InterPro" id="IPR021401">
    <property type="entry name" value="DUF3040"/>
</dbReference>
<gene>
    <name evidence="3" type="ORF">PSU4_44550</name>
</gene>
<reference evidence="3 4" key="1">
    <citation type="submission" date="2019-07" db="EMBL/GenBank/DDBJ databases">
        <title>Whole genome shotgun sequence of Pseudonocardia sulfidoxydans NBRC 16205.</title>
        <authorList>
            <person name="Hosoyama A."/>
            <person name="Uohara A."/>
            <person name="Ohji S."/>
            <person name="Ichikawa N."/>
        </authorList>
    </citation>
    <scope>NUCLEOTIDE SEQUENCE [LARGE SCALE GENOMIC DNA]</scope>
    <source>
        <strain evidence="3 4">NBRC 16205</strain>
    </source>
</reference>
<dbReference type="EMBL" id="BJVJ01000055">
    <property type="protein sequence ID" value="GEL25501.1"/>
    <property type="molecule type" value="Genomic_DNA"/>
</dbReference>
<dbReference type="AlphaFoldDB" id="A0A511DL05"/>
<accession>A0A511DL05</accession>
<feature type="compositionally biased region" description="Polar residues" evidence="1">
    <location>
        <begin position="97"/>
        <end position="112"/>
    </location>
</feature>
<keyword evidence="2" id="KW-0812">Transmembrane</keyword>
<proteinExistence type="predicted"/>
<dbReference type="RefSeq" id="WP_147111806.1">
    <property type="nucleotide sequence ID" value="NZ_BJVJ01000055.1"/>
</dbReference>
<sequence length="132" mass="14514">MPLSEHEQRLLDQIERALYAEDPKFASSVRGGRLRKPTRRRRLQGVLVFLLGLVLLVVGVAVRALWLASSFPVLSVVGFLLMLGGAVLAVTSVGASGTQAQQGGKNTPQQAQERGGITGKMEERFRRRFEQE</sequence>
<evidence type="ECO:0000256" key="1">
    <source>
        <dbReference type="SAM" id="MobiDB-lite"/>
    </source>
</evidence>
<name>A0A511DL05_9PSEU</name>
<evidence type="ECO:0000313" key="4">
    <source>
        <dbReference type="Proteomes" id="UP000321685"/>
    </source>
</evidence>
<dbReference type="Pfam" id="PF11239">
    <property type="entry name" value="DUF3040"/>
    <property type="match status" value="1"/>
</dbReference>
<keyword evidence="2" id="KW-0472">Membrane</keyword>
<feature type="region of interest" description="Disordered" evidence="1">
    <location>
        <begin position="97"/>
        <end position="120"/>
    </location>
</feature>
<dbReference type="Proteomes" id="UP000321685">
    <property type="component" value="Unassembled WGS sequence"/>
</dbReference>
<evidence type="ECO:0000256" key="2">
    <source>
        <dbReference type="SAM" id="Phobius"/>
    </source>
</evidence>
<keyword evidence="2" id="KW-1133">Transmembrane helix</keyword>
<organism evidence="3 4">
    <name type="scientific">Pseudonocardia sulfidoxydans NBRC 16205</name>
    <dbReference type="NCBI Taxonomy" id="1223511"/>
    <lineage>
        <taxon>Bacteria</taxon>
        <taxon>Bacillati</taxon>
        <taxon>Actinomycetota</taxon>
        <taxon>Actinomycetes</taxon>
        <taxon>Pseudonocardiales</taxon>
        <taxon>Pseudonocardiaceae</taxon>
        <taxon>Pseudonocardia</taxon>
    </lineage>
</organism>
<feature type="transmembrane region" description="Helical" evidence="2">
    <location>
        <begin position="43"/>
        <end position="66"/>
    </location>
</feature>
<dbReference type="OrthoDB" id="5244024at2"/>
<protein>
    <submittedName>
        <fullName evidence="3">Membrane protein</fullName>
    </submittedName>
</protein>
<keyword evidence="4" id="KW-1185">Reference proteome</keyword>
<evidence type="ECO:0000313" key="3">
    <source>
        <dbReference type="EMBL" id="GEL25501.1"/>
    </source>
</evidence>
<feature type="transmembrane region" description="Helical" evidence="2">
    <location>
        <begin position="72"/>
        <end position="95"/>
    </location>
</feature>
<comment type="caution">
    <text evidence="3">The sequence shown here is derived from an EMBL/GenBank/DDBJ whole genome shotgun (WGS) entry which is preliminary data.</text>
</comment>